<dbReference type="KEGG" id="nmv:NITMOv2_0965"/>
<evidence type="ECO:0000256" key="1">
    <source>
        <dbReference type="SAM" id="MobiDB-lite"/>
    </source>
</evidence>
<reference evidence="2 3" key="1">
    <citation type="journal article" date="2015" name="Proc. Natl. Acad. Sci. U.S.A.">
        <title>Expanded metabolic versatility of ubiquitous nitrite-oxidizing bacteria from the genus Nitrospira.</title>
        <authorList>
            <person name="Koch H."/>
            <person name="Lucker S."/>
            <person name="Albertsen M."/>
            <person name="Kitzinger K."/>
            <person name="Herbold C."/>
            <person name="Spieck E."/>
            <person name="Nielsen P.H."/>
            <person name="Wagner M."/>
            <person name="Daims H."/>
        </authorList>
    </citation>
    <scope>NUCLEOTIDE SEQUENCE [LARGE SCALE GENOMIC DNA]</scope>
    <source>
        <strain evidence="2 3">NSP M-1</strain>
    </source>
</reference>
<dbReference type="Proteomes" id="UP000069205">
    <property type="component" value="Chromosome"/>
</dbReference>
<dbReference type="EMBL" id="CP011801">
    <property type="protein sequence ID" value="ALA57397.1"/>
    <property type="molecule type" value="Genomic_DNA"/>
</dbReference>
<keyword evidence="3" id="KW-1185">Reference proteome</keyword>
<feature type="region of interest" description="Disordered" evidence="1">
    <location>
        <begin position="1"/>
        <end position="23"/>
    </location>
</feature>
<name>A0A0K2G9Y0_NITMO</name>
<evidence type="ECO:0000313" key="3">
    <source>
        <dbReference type="Proteomes" id="UP000069205"/>
    </source>
</evidence>
<evidence type="ECO:0000313" key="2">
    <source>
        <dbReference type="EMBL" id="ALA57397.1"/>
    </source>
</evidence>
<organism evidence="2 3">
    <name type="scientific">Nitrospira moscoviensis</name>
    <dbReference type="NCBI Taxonomy" id="42253"/>
    <lineage>
        <taxon>Bacteria</taxon>
        <taxon>Pseudomonadati</taxon>
        <taxon>Nitrospirota</taxon>
        <taxon>Nitrospiria</taxon>
        <taxon>Nitrospirales</taxon>
        <taxon>Nitrospiraceae</taxon>
        <taxon>Nitrospira</taxon>
    </lineage>
</organism>
<accession>A0A0K2G9Y0</accession>
<protein>
    <submittedName>
        <fullName evidence="2">Uncharacterized protein</fullName>
    </submittedName>
</protein>
<dbReference type="AlphaFoldDB" id="A0A0K2G9Y0"/>
<proteinExistence type="predicted"/>
<sequence length="75" mass="8857">MDRQEKPKGPAEQGRNRWGSRESHHEIYAQSAWDLLWRRARLVSRLSGCEWLCYTRDCVDGASVLREFSNPPWSH</sequence>
<gene>
    <name evidence="2" type="ORF">NITMOv2_0965</name>
</gene>